<proteinExistence type="predicted"/>
<dbReference type="Gene3D" id="1.10.238.10">
    <property type="entry name" value="EF-hand"/>
    <property type="match status" value="1"/>
</dbReference>
<dbReference type="InterPro" id="IPR028846">
    <property type="entry name" value="Recoverin"/>
</dbReference>
<dbReference type="PANTHER" id="PTHR23055:SF185">
    <property type="entry name" value="NEUROCALCIN HOMOLOG-LIKE PROTEIN"/>
    <property type="match status" value="1"/>
</dbReference>
<dbReference type="InterPro" id="IPR011992">
    <property type="entry name" value="EF-hand-dom_pair"/>
</dbReference>
<evidence type="ECO:0000256" key="1">
    <source>
        <dbReference type="ARBA" id="ARBA00022723"/>
    </source>
</evidence>
<organism evidence="5 6">
    <name type="scientific">Amphibalanus amphitrite</name>
    <name type="common">Striped barnacle</name>
    <name type="synonym">Balanus amphitrite</name>
    <dbReference type="NCBI Taxonomy" id="1232801"/>
    <lineage>
        <taxon>Eukaryota</taxon>
        <taxon>Metazoa</taxon>
        <taxon>Ecdysozoa</taxon>
        <taxon>Arthropoda</taxon>
        <taxon>Crustacea</taxon>
        <taxon>Multicrustacea</taxon>
        <taxon>Cirripedia</taxon>
        <taxon>Thoracica</taxon>
        <taxon>Thoracicalcarea</taxon>
        <taxon>Balanomorpha</taxon>
        <taxon>Balanoidea</taxon>
        <taxon>Balanidae</taxon>
        <taxon>Amphibalaninae</taxon>
        <taxon>Amphibalanus</taxon>
    </lineage>
</organism>
<dbReference type="CDD" id="cd00051">
    <property type="entry name" value="EFh"/>
    <property type="match status" value="1"/>
</dbReference>
<keyword evidence="6" id="KW-1185">Reference proteome</keyword>
<keyword evidence="2" id="KW-0677">Repeat</keyword>
<evidence type="ECO:0000313" key="5">
    <source>
        <dbReference type="EMBL" id="KAF0304710.1"/>
    </source>
</evidence>
<keyword evidence="1" id="KW-0479">Metal-binding</keyword>
<dbReference type="SUPFAM" id="SSF47473">
    <property type="entry name" value="EF-hand"/>
    <property type="match status" value="1"/>
</dbReference>
<evidence type="ECO:0000259" key="4">
    <source>
        <dbReference type="PROSITE" id="PS50222"/>
    </source>
</evidence>
<dbReference type="EMBL" id="VIIS01000821">
    <property type="protein sequence ID" value="KAF0304710.1"/>
    <property type="molecule type" value="Genomic_DNA"/>
</dbReference>
<dbReference type="AlphaFoldDB" id="A0A6A4WM02"/>
<accession>A0A6A4WM02</accession>
<dbReference type="OrthoDB" id="191686at2759"/>
<keyword evidence="3" id="KW-0106">Calcium</keyword>
<evidence type="ECO:0000256" key="3">
    <source>
        <dbReference type="ARBA" id="ARBA00022837"/>
    </source>
</evidence>
<reference evidence="5 6" key="1">
    <citation type="submission" date="2019-07" db="EMBL/GenBank/DDBJ databases">
        <title>Draft genome assembly of a fouling barnacle, Amphibalanus amphitrite (Darwin, 1854): The first reference genome for Thecostraca.</title>
        <authorList>
            <person name="Kim W."/>
        </authorList>
    </citation>
    <scope>NUCLEOTIDE SEQUENCE [LARGE SCALE GENOMIC DNA]</scope>
    <source>
        <strain evidence="5">SNU_AA5</strain>
        <tissue evidence="5">Soma without cirri and trophi</tissue>
    </source>
</reference>
<dbReference type="PANTHER" id="PTHR23055">
    <property type="entry name" value="CALCIUM BINDING PROTEINS"/>
    <property type="match status" value="1"/>
</dbReference>
<name>A0A6A4WM02_AMPAM</name>
<dbReference type="Pfam" id="PF13499">
    <property type="entry name" value="EF-hand_7"/>
    <property type="match status" value="1"/>
</dbReference>
<dbReference type="InterPro" id="IPR002048">
    <property type="entry name" value="EF_hand_dom"/>
</dbReference>
<feature type="domain" description="EF-hand" evidence="4">
    <location>
        <begin position="60"/>
        <end position="95"/>
    </location>
</feature>
<dbReference type="InterPro" id="IPR018247">
    <property type="entry name" value="EF_Hand_1_Ca_BS"/>
</dbReference>
<feature type="domain" description="EF-hand" evidence="4">
    <location>
        <begin position="108"/>
        <end position="143"/>
    </location>
</feature>
<dbReference type="SMART" id="SM00054">
    <property type="entry name" value="EFh"/>
    <property type="match status" value="2"/>
</dbReference>
<dbReference type="Proteomes" id="UP000440578">
    <property type="component" value="Unassembled WGS sequence"/>
</dbReference>
<evidence type="ECO:0000256" key="2">
    <source>
        <dbReference type="ARBA" id="ARBA00022737"/>
    </source>
</evidence>
<dbReference type="PROSITE" id="PS50222">
    <property type="entry name" value="EF_HAND_2"/>
    <property type="match status" value="2"/>
</dbReference>
<comment type="caution">
    <text evidence="5">The sequence shown here is derived from an EMBL/GenBank/DDBJ whole genome shotgun (WGS) entry which is preliminary data.</text>
</comment>
<dbReference type="PROSITE" id="PS00018">
    <property type="entry name" value="EF_HAND_1"/>
    <property type="match status" value="2"/>
</dbReference>
<evidence type="ECO:0000313" key="6">
    <source>
        <dbReference type="Proteomes" id="UP000440578"/>
    </source>
</evidence>
<gene>
    <name evidence="5" type="primary">Kcnip1_1</name>
    <name evidence="5" type="ORF">FJT64_023560</name>
</gene>
<protein>
    <submittedName>
        <fullName evidence="5">Kv channel-interacting protein 1</fullName>
    </submittedName>
</protein>
<sequence>MALANEEDMEAFFSDVVRYRPQELNQLASVTKFSRREIQHIYRGFKQEFLSSLSLVARGSLHDKIAWIFSLYDINHDGFITKHEMTEVVSAIYELLGHAIEPVLDAGSVERHVNAVFDLIDTNGDGVITLDEMERWCTRDEGNTKSLDMLNTVW</sequence>
<dbReference type="GO" id="GO:0005509">
    <property type="term" value="F:calcium ion binding"/>
    <property type="evidence" value="ECO:0007669"/>
    <property type="project" value="InterPro"/>
</dbReference>